<accession>A0A7Z0WT79</accession>
<keyword evidence="2" id="KW-0472">Membrane</keyword>
<dbReference type="Pfam" id="PF20611">
    <property type="entry name" value="DUF6801"/>
    <property type="match status" value="1"/>
</dbReference>
<name>A0A7Z0WT79_9PSEU</name>
<proteinExistence type="predicted"/>
<keyword evidence="2" id="KW-0812">Transmembrane</keyword>
<dbReference type="EMBL" id="MSIF01000001">
    <property type="protein sequence ID" value="OLF14357.1"/>
    <property type="molecule type" value="Genomic_DNA"/>
</dbReference>
<evidence type="ECO:0000313" key="4">
    <source>
        <dbReference type="EMBL" id="OLF14357.1"/>
    </source>
</evidence>
<organism evidence="4 5">
    <name type="scientific">Actinophytocola xinjiangensis</name>
    <dbReference type="NCBI Taxonomy" id="485602"/>
    <lineage>
        <taxon>Bacteria</taxon>
        <taxon>Bacillati</taxon>
        <taxon>Actinomycetota</taxon>
        <taxon>Actinomycetes</taxon>
        <taxon>Pseudonocardiales</taxon>
        <taxon>Pseudonocardiaceae</taxon>
    </lineage>
</organism>
<evidence type="ECO:0000256" key="2">
    <source>
        <dbReference type="SAM" id="Phobius"/>
    </source>
</evidence>
<keyword evidence="5" id="KW-1185">Reference proteome</keyword>
<evidence type="ECO:0000313" key="5">
    <source>
        <dbReference type="Proteomes" id="UP000185696"/>
    </source>
</evidence>
<comment type="caution">
    <text evidence="4">The sequence shown here is derived from an EMBL/GenBank/DDBJ whole genome shotgun (WGS) entry which is preliminary data.</text>
</comment>
<gene>
    <name evidence="4" type="ORF">BLA60_04315</name>
</gene>
<keyword evidence="2" id="KW-1133">Transmembrane helix</keyword>
<evidence type="ECO:0000256" key="1">
    <source>
        <dbReference type="SAM" id="MobiDB-lite"/>
    </source>
</evidence>
<feature type="compositionally biased region" description="Low complexity" evidence="1">
    <location>
        <begin position="170"/>
        <end position="217"/>
    </location>
</feature>
<feature type="transmembrane region" description="Helical" evidence="2">
    <location>
        <begin position="236"/>
        <end position="257"/>
    </location>
</feature>
<evidence type="ECO:0000259" key="3">
    <source>
        <dbReference type="Pfam" id="PF20611"/>
    </source>
</evidence>
<feature type="domain" description="DUF6801" evidence="3">
    <location>
        <begin position="8"/>
        <end position="148"/>
    </location>
</feature>
<feature type="region of interest" description="Disordered" evidence="1">
    <location>
        <begin position="155"/>
        <end position="219"/>
    </location>
</feature>
<dbReference type="Proteomes" id="UP000185696">
    <property type="component" value="Unassembled WGS sequence"/>
</dbReference>
<dbReference type="InterPro" id="IPR046542">
    <property type="entry name" value="DUF6801"/>
</dbReference>
<protein>
    <recommendedName>
        <fullName evidence="3">DUF6801 domain-containing protein</fullName>
    </recommendedName>
</protein>
<sequence>MLPPWPGQPMTVRLTWNAPSSMVVDQLTPAFSVDAVATVGPNVTMALAAVRAATVEGTVHAPGVVHAPEGNIDVALPLTVARTDAPPSGPMTIRATGTASRHEFRQPGPASITAGDTMTMRLVPKDADGDPTVGEVTLTCTLDPGQDTVVFSFVITPGSPTAGTPPTPGTPGRTASPTAGGDPAQPGTVATTPPGTVGPSPAPAATTPSTSAPPTAGDMSAQIANTASTALAQGRWWLIGAGILAVVAAALAGLWWWRQRQRGT</sequence>
<reference evidence="4 5" key="1">
    <citation type="submission" date="2016-12" db="EMBL/GenBank/DDBJ databases">
        <title>The draft genome sequence of Actinophytocola xinjiangensis.</title>
        <authorList>
            <person name="Wang W."/>
            <person name="Yuan L."/>
        </authorList>
    </citation>
    <scope>NUCLEOTIDE SEQUENCE [LARGE SCALE GENOMIC DNA]</scope>
    <source>
        <strain evidence="4 5">CGMCC 4.4663</strain>
    </source>
</reference>
<dbReference type="AlphaFoldDB" id="A0A7Z0WT79"/>